<comment type="similarity">
    <text evidence="2">Belongs to the CDC37 family.</text>
</comment>
<dbReference type="SMART" id="SM01071">
    <property type="entry name" value="CDC37_N"/>
    <property type="match status" value="1"/>
</dbReference>
<feature type="domain" description="Cdc37 N-terminal" evidence="9">
    <location>
        <begin position="1"/>
        <end position="120"/>
    </location>
</feature>
<evidence type="ECO:0000256" key="4">
    <source>
        <dbReference type="ARBA" id="ARBA00023186"/>
    </source>
</evidence>
<dbReference type="InterPro" id="IPR013873">
    <property type="entry name" value="Cdc37_C"/>
</dbReference>
<evidence type="ECO:0000259" key="7">
    <source>
        <dbReference type="SMART" id="SM01069"/>
    </source>
</evidence>
<dbReference type="PANTHER" id="PTHR12800:SF4">
    <property type="entry name" value="HSP90 CO-CHAPERONE CDC37"/>
    <property type="match status" value="1"/>
</dbReference>
<dbReference type="PANTHER" id="PTHR12800">
    <property type="entry name" value="CDC37-RELATED"/>
    <property type="match status" value="1"/>
</dbReference>
<comment type="subcellular location">
    <subcellularLocation>
        <location evidence="1">Cytoplasm</location>
    </subcellularLocation>
</comment>
<evidence type="ECO:0000256" key="3">
    <source>
        <dbReference type="ARBA" id="ARBA00022490"/>
    </source>
</evidence>
<dbReference type="Gene3D" id="6.10.140.250">
    <property type="match status" value="1"/>
</dbReference>
<dbReference type="FunFam" id="1.20.58.610:FF:000001">
    <property type="entry name" value="Hsp90 co-chaperone Cdc37-like 1"/>
    <property type="match status" value="1"/>
</dbReference>
<dbReference type="Proteomes" id="UP001165289">
    <property type="component" value="Unassembled WGS sequence"/>
</dbReference>
<evidence type="ECO:0000256" key="6">
    <source>
        <dbReference type="SAM" id="MobiDB-lite"/>
    </source>
</evidence>
<dbReference type="InterPro" id="IPR038189">
    <property type="entry name" value="Cdc37_Hsp90-bd_sf"/>
</dbReference>
<dbReference type="GO" id="GO:0019901">
    <property type="term" value="F:protein kinase binding"/>
    <property type="evidence" value="ECO:0007669"/>
    <property type="project" value="InterPro"/>
</dbReference>
<feature type="region of interest" description="Disordered" evidence="6">
    <location>
        <begin position="42"/>
        <end position="70"/>
    </location>
</feature>
<dbReference type="SMART" id="SM01070">
    <property type="entry name" value="CDC37_M"/>
    <property type="match status" value="1"/>
</dbReference>
<dbReference type="InterPro" id="IPR013874">
    <property type="entry name" value="Cdc37_Hsp90-bd"/>
</dbReference>
<accession>A0AAV7KCX5</accession>
<evidence type="ECO:0000259" key="9">
    <source>
        <dbReference type="SMART" id="SM01071"/>
    </source>
</evidence>
<evidence type="ECO:0000256" key="1">
    <source>
        <dbReference type="ARBA" id="ARBA00004496"/>
    </source>
</evidence>
<dbReference type="GO" id="GO:0005737">
    <property type="term" value="C:cytoplasm"/>
    <property type="evidence" value="ECO:0007669"/>
    <property type="project" value="UniProtKB-SubCell"/>
</dbReference>
<proteinExistence type="inferred from homology"/>
<dbReference type="GO" id="GO:0031072">
    <property type="term" value="F:heat shock protein binding"/>
    <property type="evidence" value="ECO:0007669"/>
    <property type="project" value="TreeGrafter"/>
</dbReference>
<dbReference type="Pfam" id="PF08565">
    <property type="entry name" value="CDC37_M"/>
    <property type="match status" value="1"/>
</dbReference>
<evidence type="ECO:0000256" key="2">
    <source>
        <dbReference type="ARBA" id="ARBA00006222"/>
    </source>
</evidence>
<feature type="domain" description="Cdc37 C-terminal" evidence="7">
    <location>
        <begin position="279"/>
        <end position="364"/>
    </location>
</feature>
<dbReference type="SMART" id="SM01069">
    <property type="entry name" value="CDC37_C"/>
    <property type="match status" value="1"/>
</dbReference>
<dbReference type="InterPro" id="IPR013855">
    <property type="entry name" value="Cdc37_N_dom"/>
</dbReference>
<evidence type="ECO:0000313" key="10">
    <source>
        <dbReference type="EMBL" id="KAI6657919.1"/>
    </source>
</evidence>
<dbReference type="InterPro" id="IPR004918">
    <property type="entry name" value="Cdc37"/>
</dbReference>
<name>A0AAV7KCX5_9METZ</name>
<reference evidence="10 11" key="1">
    <citation type="journal article" date="2023" name="BMC Biol.">
        <title>The compact genome of the sponge Oopsacas minuta (Hexactinellida) is lacking key metazoan core genes.</title>
        <authorList>
            <person name="Santini S."/>
            <person name="Schenkelaars Q."/>
            <person name="Jourda C."/>
            <person name="Duchesne M."/>
            <person name="Belahbib H."/>
            <person name="Rocher C."/>
            <person name="Selva M."/>
            <person name="Riesgo A."/>
            <person name="Vervoort M."/>
            <person name="Leys S.P."/>
            <person name="Kodjabachian L."/>
            <person name="Le Bivic A."/>
            <person name="Borchiellini C."/>
            <person name="Claverie J.M."/>
            <person name="Renard E."/>
        </authorList>
    </citation>
    <scope>NUCLEOTIDE SEQUENCE [LARGE SCALE GENOMIC DNA]</scope>
    <source>
        <strain evidence="10">SPO-2</strain>
    </source>
</reference>
<dbReference type="Pfam" id="PF03234">
    <property type="entry name" value="CDC37_N"/>
    <property type="match status" value="1"/>
</dbReference>
<keyword evidence="4" id="KW-0143">Chaperone</keyword>
<dbReference type="GO" id="GO:0006457">
    <property type="term" value="P:protein folding"/>
    <property type="evidence" value="ECO:0007669"/>
    <property type="project" value="TreeGrafter"/>
</dbReference>
<gene>
    <name evidence="10" type="ORF">LOD99_15637</name>
</gene>
<dbReference type="GO" id="GO:0050821">
    <property type="term" value="P:protein stabilization"/>
    <property type="evidence" value="ECO:0007669"/>
    <property type="project" value="TreeGrafter"/>
</dbReference>
<evidence type="ECO:0000259" key="8">
    <source>
        <dbReference type="SMART" id="SM01070"/>
    </source>
</evidence>
<sequence length="388" mass="45453">MVDYSKWDHIEISDDEDETHPNIHTPSLHKWRHESRVERMEKADMERRVLDKERTKTKTELEEARQKSQKLDDKIELEKYIRELEKKDRENQEKEIELNKQAKSQPWNIDTMCRDGFDSTVVNINDEKAEPLTEEERMKKSQEFMNKHEENIKKYGMFSDFTASKDFLVRNSELVNEDTAGYLTLWCINLEVEEKHSLMERVAKQTICLNYILELGKQLKIDPRSCVPKFFERIKTADKTYVEAYEDEVKGFIERVKVRAQVRIDKAMKEYEEEERKKRLGPGGLDPADVMETLPNELKECFESQSIAKLHQVLNAMSKEDAEYHMKRCVDSGLWVADAKSAGLKSANDQLREEIEQNAPGTDALLAEHNITVGEADNSDDEHYEKVD</sequence>
<dbReference type="SUPFAM" id="SSF101391">
    <property type="entry name" value="Hsp90 co-chaperone CDC37"/>
    <property type="match status" value="1"/>
</dbReference>
<organism evidence="10 11">
    <name type="scientific">Oopsacas minuta</name>
    <dbReference type="NCBI Taxonomy" id="111878"/>
    <lineage>
        <taxon>Eukaryota</taxon>
        <taxon>Metazoa</taxon>
        <taxon>Porifera</taxon>
        <taxon>Hexactinellida</taxon>
        <taxon>Hexasterophora</taxon>
        <taxon>Lyssacinosida</taxon>
        <taxon>Leucopsacidae</taxon>
        <taxon>Oopsacas</taxon>
    </lineage>
</organism>
<dbReference type="GO" id="GO:0051087">
    <property type="term" value="F:protein-folding chaperone binding"/>
    <property type="evidence" value="ECO:0007669"/>
    <property type="project" value="TreeGrafter"/>
</dbReference>
<dbReference type="GO" id="GO:0051082">
    <property type="term" value="F:unfolded protein binding"/>
    <property type="evidence" value="ECO:0007669"/>
    <property type="project" value="TreeGrafter"/>
</dbReference>
<feature type="domain" description="Cdc37 Hsp90 binding" evidence="8">
    <location>
        <begin position="123"/>
        <end position="275"/>
    </location>
</feature>
<protein>
    <recommendedName>
        <fullName evidence="5">Hsp90 chaperone protein kinase-targeting subunit</fullName>
    </recommendedName>
</protein>
<keyword evidence="3" id="KW-0963">Cytoplasm</keyword>
<dbReference type="Pfam" id="PF08564">
    <property type="entry name" value="CDC37_C"/>
    <property type="match status" value="1"/>
</dbReference>
<dbReference type="Gene3D" id="1.20.58.610">
    <property type="entry name" value="Cdc37, Hsp90 binding domain"/>
    <property type="match status" value="1"/>
</dbReference>
<dbReference type="AlphaFoldDB" id="A0AAV7KCX5"/>
<dbReference type="EMBL" id="JAKMXF010000110">
    <property type="protein sequence ID" value="KAI6657919.1"/>
    <property type="molecule type" value="Genomic_DNA"/>
</dbReference>
<keyword evidence="11" id="KW-1185">Reference proteome</keyword>
<evidence type="ECO:0000313" key="11">
    <source>
        <dbReference type="Proteomes" id="UP001165289"/>
    </source>
</evidence>
<evidence type="ECO:0000256" key="5">
    <source>
        <dbReference type="ARBA" id="ARBA00031396"/>
    </source>
</evidence>
<comment type="caution">
    <text evidence="10">The sequence shown here is derived from an EMBL/GenBank/DDBJ whole genome shotgun (WGS) entry which is preliminary data.</text>
</comment>